<feature type="region of interest" description="Disordered" evidence="1">
    <location>
        <begin position="657"/>
        <end position="688"/>
    </location>
</feature>
<dbReference type="SUPFAM" id="SSF52540">
    <property type="entry name" value="P-loop containing nucleoside triphosphate hydrolases"/>
    <property type="match status" value="1"/>
</dbReference>
<geneLocation type="plasmid" evidence="4">
    <name>pla</name>
</geneLocation>
<feature type="compositionally biased region" description="Gly residues" evidence="1">
    <location>
        <begin position="660"/>
        <end position="669"/>
    </location>
</feature>
<keyword evidence="2" id="KW-1133">Transmembrane helix</keyword>
<accession>A0AB33CUS6</accession>
<evidence type="ECO:0000313" key="3">
    <source>
        <dbReference type="EMBL" id="ASK94672.1"/>
    </source>
</evidence>
<dbReference type="PANTHER" id="PTHR30121">
    <property type="entry name" value="UNCHARACTERIZED PROTEIN YJGR-RELATED"/>
    <property type="match status" value="1"/>
</dbReference>
<dbReference type="InterPro" id="IPR027417">
    <property type="entry name" value="P-loop_NTPase"/>
</dbReference>
<dbReference type="EMBL" id="CP022264">
    <property type="protein sequence ID" value="ASK94672.1"/>
    <property type="molecule type" value="Genomic_DNA"/>
</dbReference>
<dbReference type="AlphaFoldDB" id="A0AB33CUS6"/>
<dbReference type="InterPro" id="IPR051162">
    <property type="entry name" value="T4SS_component"/>
</dbReference>
<keyword evidence="2" id="KW-0472">Membrane</keyword>
<feature type="transmembrane region" description="Helical" evidence="2">
    <location>
        <begin position="24"/>
        <end position="52"/>
    </location>
</feature>
<keyword evidence="2" id="KW-0812">Transmembrane</keyword>
<dbReference type="Proteomes" id="UP000198357">
    <property type="component" value="Plasmid plA"/>
</dbReference>
<proteinExistence type="predicted"/>
<sequence length="843" mass="90537">MNIQGVDKRNEISRQRLIRDTRPFFLRLLAGMGAPFAVGTAGVVLCVVAVGVPPLADVCLALGLVYALIPRRGVEDVPLRVPRYTHAPDPNDLDPKTRKPRRGRGIAFMGNRAQDDAECWSADTDVKRHWFFLGSTGAGKTEGLLSMCVNSLIWVSGLLYTDGKGDVSLFGKQFSLARMFGREDDFLLLNFMTGNADTQRKRSDKLSNNYNPFVDGNAASKTQLLVNLMDSGGDGKGSDVWKGRAISFIATVMPALIDKRDAGSLLLHVGRIREYLPFLKLLELLRDPDVLPDNKTRINAFLLDVPGYRPDKGEQQANTFFEQYGYQQMQFTRILSSLADTYGHIFKTDQAEVDMRDVVVNRRILLTLLPALESSRPELGNLGKIVVAGVKGMMGANLGNIVEGSKRTVLDARATNAPTPFLTIFDEHGYYLTEDTALMWAQARSLGFWLISAGQDLQAYFRTSKEETKAILGSSNTKVIGKVEDPTETWEMIEAMGGEALISTVGDYDLDVDGVAGGYLEGTSVKVERVKRINLQDLQRQVEGEVHMLFGGDIIRGRIFYADPPSTSEFRLNHFIKVLPPTAERVLALKIDARSFIERLHDPELAFANQRPDDPYFAYVGALLQASGVQKYKANRQGAELGVCLLTGFQSSPLISSTNAGGGSAGGGLKSQLQPDSPDAEIEQSSSDLTMAQADDAGGQVFDAANLETATVFAAVPAPAVVPGQPLFSGEEAALFAASAVAAAALVDVAMAKDVSSLFAQSEQGEPGPLDIGQTHGALVAIGQALGGSASDASAAANAMVLTAAEATSYPAPPTPPSSDVASMKMQSAMDELEALLPGGGNS</sequence>
<name>A0AB33CUS6_XANCI</name>
<gene>
    <name evidence="3" type="ORF">XcvCFBP7111P_24625</name>
</gene>
<evidence type="ECO:0000256" key="2">
    <source>
        <dbReference type="SAM" id="Phobius"/>
    </source>
</evidence>
<dbReference type="Gene3D" id="3.40.50.300">
    <property type="entry name" value="P-loop containing nucleotide triphosphate hydrolases"/>
    <property type="match status" value="1"/>
</dbReference>
<protein>
    <submittedName>
        <fullName evidence="3">IcmO-like type IV secretion system protein</fullName>
    </submittedName>
</protein>
<organism evidence="3 4">
    <name type="scientific">Xanthomonas citri pv. vignicola</name>
    <dbReference type="NCBI Taxonomy" id="473426"/>
    <lineage>
        <taxon>Bacteria</taxon>
        <taxon>Pseudomonadati</taxon>
        <taxon>Pseudomonadota</taxon>
        <taxon>Gammaproteobacteria</taxon>
        <taxon>Lysobacterales</taxon>
        <taxon>Lysobacteraceae</taxon>
        <taxon>Xanthomonas</taxon>
    </lineage>
</organism>
<dbReference type="PANTHER" id="PTHR30121:SF6">
    <property type="entry name" value="SLR6007 PROTEIN"/>
    <property type="match status" value="1"/>
</dbReference>
<keyword evidence="3" id="KW-0614">Plasmid</keyword>
<evidence type="ECO:0000313" key="4">
    <source>
        <dbReference type="Proteomes" id="UP000198357"/>
    </source>
</evidence>
<evidence type="ECO:0000256" key="1">
    <source>
        <dbReference type="SAM" id="MobiDB-lite"/>
    </source>
</evidence>
<dbReference type="RefSeq" id="WP_089113676.1">
    <property type="nucleotide sequence ID" value="NZ_CP022264.1"/>
</dbReference>
<reference evidence="3 4" key="1">
    <citation type="submission" date="2017-06" db="EMBL/GenBank/DDBJ databases">
        <title>First complete genome sequences of Xanthomonas citri pv. vignicola strains CFBP 7111, CFBP 7112 and CFBP 7113 using long-read technology.</title>
        <authorList>
            <person name="Ruh M."/>
            <person name="Briand M."/>
            <person name="Bonneau S."/>
            <person name="Jacques M.A."/>
            <person name="Chen N.W.G."/>
        </authorList>
    </citation>
    <scope>NUCLEOTIDE SEQUENCE [LARGE SCALE GENOMIC DNA]</scope>
    <source>
        <strain evidence="3 4">CFBP7111</strain>
        <plasmid evidence="4">pla</plasmid>
    </source>
</reference>